<dbReference type="Pfam" id="PF13635">
    <property type="entry name" value="DUF4143"/>
    <property type="match status" value="1"/>
</dbReference>
<comment type="caution">
    <text evidence="3">The sequence shown here is derived from an EMBL/GenBank/DDBJ whole genome shotgun (WGS) entry which is preliminary data.</text>
</comment>
<dbReference type="Pfam" id="PF13173">
    <property type="entry name" value="AAA_14"/>
    <property type="match status" value="1"/>
</dbReference>
<keyword evidence="4" id="KW-1185">Reference proteome</keyword>
<evidence type="ECO:0000259" key="1">
    <source>
        <dbReference type="Pfam" id="PF13173"/>
    </source>
</evidence>
<dbReference type="Proteomes" id="UP001500280">
    <property type="component" value="Unassembled WGS sequence"/>
</dbReference>
<dbReference type="EMBL" id="BAAANF010000013">
    <property type="protein sequence ID" value="GAA1688118.1"/>
    <property type="molecule type" value="Genomic_DNA"/>
</dbReference>
<accession>A0ABP4THX1</accession>
<evidence type="ECO:0000259" key="2">
    <source>
        <dbReference type="Pfam" id="PF13635"/>
    </source>
</evidence>
<feature type="domain" description="DUF4143" evidence="2">
    <location>
        <begin position="195"/>
        <end position="373"/>
    </location>
</feature>
<dbReference type="RefSeq" id="WP_344152778.1">
    <property type="nucleotide sequence ID" value="NZ_BAAANF010000013.1"/>
</dbReference>
<sequence length="424" mass="45793">MADYLARVVDAELDELLSGLPAITLDGPKGVGKTETAQRRARTVYTLDDPAQRLLLEADPGRLDRAEPPVLLDEWQLDPPVWDLVRRSVDRDIAPGRFLLTGSASPVKAPTHSGAGRIVRLRMRPMALSERGLESPTVSLRGLLTGSGVPVDGATDVRLATYAEEIVSSGFPGIRPLAARARRAQLAGYVDRIVERDFPEQGHLVKRPATLRAWLAAYAAATATTAAYNAILDAATAGDADKPAKTTTMAYRDVLSQLWLLEPLEAWLPTRNRLSRLASAPKHHLADPALAAALLGVGATALLDDVTGERPRIRDGVLLGQLFESLVTLDVRVYAQAAEATVRHLRTRNGDHEVDLIVERADHRVVAIEVKLSPVVTDDDVRHLHWLKAQIGDDLLDAVVISTGGEAYRRPDGIAVVPAALLGP</sequence>
<dbReference type="InterPro" id="IPR025420">
    <property type="entry name" value="DUF4143"/>
</dbReference>
<evidence type="ECO:0000313" key="3">
    <source>
        <dbReference type="EMBL" id="GAA1688118.1"/>
    </source>
</evidence>
<dbReference type="InterPro" id="IPR041682">
    <property type="entry name" value="AAA_14"/>
</dbReference>
<proteinExistence type="predicted"/>
<reference evidence="4" key="1">
    <citation type="journal article" date="2019" name="Int. J. Syst. Evol. Microbiol.">
        <title>The Global Catalogue of Microorganisms (GCM) 10K type strain sequencing project: providing services to taxonomists for standard genome sequencing and annotation.</title>
        <authorList>
            <consortium name="The Broad Institute Genomics Platform"/>
            <consortium name="The Broad Institute Genome Sequencing Center for Infectious Disease"/>
            <person name="Wu L."/>
            <person name="Ma J."/>
        </authorList>
    </citation>
    <scope>NUCLEOTIDE SEQUENCE [LARGE SCALE GENOMIC DNA]</scope>
    <source>
        <strain evidence="4">JCM 14307</strain>
    </source>
</reference>
<evidence type="ECO:0000313" key="4">
    <source>
        <dbReference type="Proteomes" id="UP001500280"/>
    </source>
</evidence>
<dbReference type="PANTHER" id="PTHR43566">
    <property type="entry name" value="CONSERVED PROTEIN"/>
    <property type="match status" value="1"/>
</dbReference>
<organism evidence="3 4">
    <name type="scientific">Kribbella yunnanensis</name>
    <dbReference type="NCBI Taxonomy" id="190194"/>
    <lineage>
        <taxon>Bacteria</taxon>
        <taxon>Bacillati</taxon>
        <taxon>Actinomycetota</taxon>
        <taxon>Actinomycetes</taxon>
        <taxon>Propionibacteriales</taxon>
        <taxon>Kribbellaceae</taxon>
        <taxon>Kribbella</taxon>
    </lineage>
</organism>
<feature type="domain" description="AAA" evidence="1">
    <location>
        <begin position="22"/>
        <end position="130"/>
    </location>
</feature>
<gene>
    <name evidence="3" type="ORF">GCM10009745_36200</name>
</gene>
<name>A0ABP4THX1_9ACTN</name>
<protein>
    <submittedName>
        <fullName evidence="3">DUF4143 domain-containing protein</fullName>
    </submittedName>
</protein>
<dbReference type="PANTHER" id="PTHR43566:SF2">
    <property type="entry name" value="DUF4143 DOMAIN-CONTAINING PROTEIN"/>
    <property type="match status" value="1"/>
</dbReference>